<dbReference type="PROSITE" id="PS00194">
    <property type="entry name" value="THIOREDOXIN_1"/>
    <property type="match status" value="1"/>
</dbReference>
<dbReference type="GO" id="GO:0005829">
    <property type="term" value="C:cytosol"/>
    <property type="evidence" value="ECO:0007669"/>
    <property type="project" value="TreeGrafter"/>
</dbReference>
<evidence type="ECO:0000256" key="4">
    <source>
        <dbReference type="ARBA" id="ARBA00022982"/>
    </source>
</evidence>
<dbReference type="GO" id="GO:0015035">
    <property type="term" value="F:protein-disulfide reductase activity"/>
    <property type="evidence" value="ECO:0007669"/>
    <property type="project" value="UniProtKB-UniRule"/>
</dbReference>
<evidence type="ECO:0000256" key="2">
    <source>
        <dbReference type="ARBA" id="ARBA00022448"/>
    </source>
</evidence>
<dbReference type="Pfam" id="PF21352">
    <property type="entry name" value="Zn_ribbon_Thio2"/>
    <property type="match status" value="1"/>
</dbReference>
<dbReference type="PRINTS" id="PR00421">
    <property type="entry name" value="THIOREDOXIN"/>
</dbReference>
<dbReference type="Pfam" id="PF00085">
    <property type="entry name" value="Thioredoxin"/>
    <property type="match status" value="1"/>
</dbReference>
<dbReference type="PANTHER" id="PTHR45663">
    <property type="entry name" value="GEO12009P1"/>
    <property type="match status" value="1"/>
</dbReference>
<dbReference type="Proteomes" id="UP000000238">
    <property type="component" value="Chromosome"/>
</dbReference>
<dbReference type="FunFam" id="3.40.30.10:FF:000001">
    <property type="entry name" value="Thioredoxin"/>
    <property type="match status" value="1"/>
</dbReference>
<dbReference type="GO" id="GO:0046872">
    <property type="term" value="F:metal ion binding"/>
    <property type="evidence" value="ECO:0007669"/>
    <property type="project" value="UniProtKB-KW"/>
</dbReference>
<evidence type="ECO:0000256" key="5">
    <source>
        <dbReference type="ARBA" id="ARBA00023157"/>
    </source>
</evidence>
<dbReference type="InterPro" id="IPR011723">
    <property type="entry name" value="Znf/thioredoxin_put"/>
</dbReference>
<dbReference type="NCBIfam" id="TIGR02098">
    <property type="entry name" value="MJ0042_CXXC"/>
    <property type="match status" value="1"/>
</dbReference>
<accession>Q2S832</accession>
<keyword evidence="10" id="KW-1185">Reference proteome</keyword>
<dbReference type="HOGENOM" id="CLU_090389_10_0_6"/>
<protein>
    <recommendedName>
        <fullName evidence="7">Thioredoxin</fullName>
    </recommendedName>
</protein>
<evidence type="ECO:0000313" key="10">
    <source>
        <dbReference type="Proteomes" id="UP000000238"/>
    </source>
</evidence>
<evidence type="ECO:0000313" key="9">
    <source>
        <dbReference type="EMBL" id="ABC33192.1"/>
    </source>
</evidence>
<dbReference type="KEGG" id="hch:HCH_06554"/>
<dbReference type="RefSeq" id="WP_011400244.1">
    <property type="nucleotide sequence ID" value="NC_007645.1"/>
</dbReference>
<dbReference type="SUPFAM" id="SSF52833">
    <property type="entry name" value="Thioredoxin-like"/>
    <property type="match status" value="1"/>
</dbReference>
<evidence type="ECO:0000256" key="7">
    <source>
        <dbReference type="NCBIfam" id="TIGR01068"/>
    </source>
</evidence>
<dbReference type="CDD" id="cd02947">
    <property type="entry name" value="TRX_family"/>
    <property type="match status" value="1"/>
</dbReference>
<evidence type="ECO:0000256" key="3">
    <source>
        <dbReference type="ARBA" id="ARBA00022723"/>
    </source>
</evidence>
<dbReference type="STRING" id="349521.HCH_06554"/>
<dbReference type="InterPro" id="IPR036249">
    <property type="entry name" value="Thioredoxin-like_sf"/>
</dbReference>
<evidence type="ECO:0000256" key="1">
    <source>
        <dbReference type="ARBA" id="ARBA00008987"/>
    </source>
</evidence>
<feature type="domain" description="Thioredoxin" evidence="8">
    <location>
        <begin position="12"/>
        <end position="144"/>
    </location>
</feature>
<keyword evidence="4" id="KW-0249">Electron transport</keyword>
<sequence length="144" mass="15686">MSDTLQVVCPHCDTTNRVPAAKLTAGGKCGRCKHPLFAGHPVALGQNNFGKHLQASDLPLLVDFWAPWCGPCKMFAPIFEQAAAQLEPAVRCVKVDTESNPQLAQQFQIRSIPTLAIFKKGVEVARISGALQGPQLVQWVRENL</sequence>
<dbReference type="InterPro" id="IPR013766">
    <property type="entry name" value="Thioredoxin_domain"/>
</dbReference>
<gene>
    <name evidence="9" type="primary">trxB2</name>
    <name evidence="9" type="ordered locus">HCH_06554</name>
</gene>
<keyword evidence="6" id="KW-0676">Redox-active center</keyword>
<dbReference type="NCBIfam" id="NF008229">
    <property type="entry name" value="PRK10996.1"/>
    <property type="match status" value="1"/>
</dbReference>
<dbReference type="NCBIfam" id="TIGR01068">
    <property type="entry name" value="thioredoxin"/>
    <property type="match status" value="1"/>
</dbReference>
<evidence type="ECO:0000256" key="6">
    <source>
        <dbReference type="ARBA" id="ARBA00023284"/>
    </source>
</evidence>
<dbReference type="Gene3D" id="2.30.30.380">
    <property type="entry name" value="Zn-finger domain of Sec23/24"/>
    <property type="match status" value="1"/>
</dbReference>
<organism evidence="9 10">
    <name type="scientific">Hahella chejuensis (strain KCTC 2396)</name>
    <dbReference type="NCBI Taxonomy" id="349521"/>
    <lineage>
        <taxon>Bacteria</taxon>
        <taxon>Pseudomonadati</taxon>
        <taxon>Pseudomonadota</taxon>
        <taxon>Gammaproteobacteria</taxon>
        <taxon>Oceanospirillales</taxon>
        <taxon>Hahellaceae</taxon>
        <taxon>Hahella</taxon>
    </lineage>
</organism>
<keyword evidence="2" id="KW-0813">Transport</keyword>
<keyword evidence="9" id="KW-0560">Oxidoreductase</keyword>
<dbReference type="eggNOG" id="COG3118">
    <property type="taxonomic scope" value="Bacteria"/>
</dbReference>
<name>Q2S832_HAHCH</name>
<proteinExistence type="inferred from homology"/>
<keyword evidence="5" id="KW-1015">Disulfide bond</keyword>
<evidence type="ECO:0000259" key="8">
    <source>
        <dbReference type="PROSITE" id="PS51352"/>
    </source>
</evidence>
<reference evidence="9 10" key="1">
    <citation type="journal article" date="2005" name="Nucleic Acids Res.">
        <title>Genomic blueprint of Hahella chejuensis, a marine microbe producing an algicidal agent.</title>
        <authorList>
            <person name="Jeong H."/>
            <person name="Yim J.H."/>
            <person name="Lee C."/>
            <person name="Choi S.-H."/>
            <person name="Park Y.K."/>
            <person name="Yoon S.H."/>
            <person name="Hur C.-G."/>
            <person name="Kang H.-Y."/>
            <person name="Kim D."/>
            <person name="Lee H.H."/>
            <person name="Park K.H."/>
            <person name="Park S.-H."/>
            <person name="Park H.-S."/>
            <person name="Lee H.K."/>
            <person name="Oh T.K."/>
            <person name="Kim J.F."/>
        </authorList>
    </citation>
    <scope>NUCLEOTIDE SEQUENCE [LARGE SCALE GENOMIC DNA]</scope>
    <source>
        <strain evidence="9 10">KCTC 2396</strain>
    </source>
</reference>
<dbReference type="AlphaFoldDB" id="Q2S832"/>
<dbReference type="EMBL" id="CP000155">
    <property type="protein sequence ID" value="ABC33192.1"/>
    <property type="molecule type" value="Genomic_DNA"/>
</dbReference>
<dbReference type="PROSITE" id="PS51352">
    <property type="entry name" value="THIOREDOXIN_2"/>
    <property type="match status" value="1"/>
</dbReference>
<keyword evidence="3" id="KW-0479">Metal-binding</keyword>
<dbReference type="Gene3D" id="3.40.30.10">
    <property type="entry name" value="Glutaredoxin"/>
    <property type="match status" value="1"/>
</dbReference>
<comment type="similarity">
    <text evidence="1">Belongs to the thioredoxin family.</text>
</comment>
<dbReference type="PANTHER" id="PTHR45663:SF40">
    <property type="entry name" value="THIOREDOXIN 2"/>
    <property type="match status" value="1"/>
</dbReference>
<dbReference type="InterPro" id="IPR049299">
    <property type="entry name" value="Thio2_N"/>
</dbReference>
<dbReference type="OrthoDB" id="9790390at2"/>
<dbReference type="InterPro" id="IPR005746">
    <property type="entry name" value="Thioredoxin"/>
</dbReference>
<dbReference type="InterPro" id="IPR017937">
    <property type="entry name" value="Thioredoxin_CS"/>
</dbReference>